<dbReference type="SUPFAM" id="SSF88659">
    <property type="entry name" value="Sigma3 and sigma4 domains of RNA polymerase sigma factors"/>
    <property type="match status" value="1"/>
</dbReference>
<dbReference type="EMBL" id="JAFKCT010000003">
    <property type="protein sequence ID" value="MBN7811060.1"/>
    <property type="molecule type" value="Genomic_DNA"/>
</dbReference>
<keyword evidence="3" id="KW-0731">Sigma factor</keyword>
<dbReference type="InterPro" id="IPR013249">
    <property type="entry name" value="RNA_pol_sigma70_r4_t2"/>
</dbReference>
<evidence type="ECO:0000259" key="5">
    <source>
        <dbReference type="Pfam" id="PF04542"/>
    </source>
</evidence>
<evidence type="ECO:0000313" key="7">
    <source>
        <dbReference type="EMBL" id="MBN7811060.1"/>
    </source>
</evidence>
<dbReference type="PANTHER" id="PTHR43133">
    <property type="entry name" value="RNA POLYMERASE ECF-TYPE SIGMA FACTO"/>
    <property type="match status" value="1"/>
</dbReference>
<organism evidence="7 8">
    <name type="scientific">Algoriphagus oliviformis</name>
    <dbReference type="NCBI Taxonomy" id="2811231"/>
    <lineage>
        <taxon>Bacteria</taxon>
        <taxon>Pseudomonadati</taxon>
        <taxon>Bacteroidota</taxon>
        <taxon>Cytophagia</taxon>
        <taxon>Cytophagales</taxon>
        <taxon>Cyclobacteriaceae</taxon>
        <taxon>Algoriphagus</taxon>
    </lineage>
</organism>
<comment type="similarity">
    <text evidence="1">Belongs to the sigma-70 factor family. ECF subfamily.</text>
</comment>
<dbReference type="InterPro" id="IPR014284">
    <property type="entry name" value="RNA_pol_sigma-70_dom"/>
</dbReference>
<keyword evidence="2" id="KW-0805">Transcription regulation</keyword>
<evidence type="ECO:0000259" key="6">
    <source>
        <dbReference type="Pfam" id="PF08281"/>
    </source>
</evidence>
<reference evidence="7 8" key="1">
    <citation type="submission" date="2021-03" db="EMBL/GenBank/DDBJ databases">
        <title>novel species isolated from a fishpond in China.</title>
        <authorList>
            <person name="Lu H."/>
            <person name="Cai Z."/>
        </authorList>
    </citation>
    <scope>NUCLEOTIDE SEQUENCE [LARGE SCALE GENOMIC DNA]</scope>
    <source>
        <strain evidence="7 8">H41</strain>
    </source>
</reference>
<dbReference type="InterPro" id="IPR013324">
    <property type="entry name" value="RNA_pol_sigma_r3/r4-like"/>
</dbReference>
<comment type="caution">
    <text evidence="7">The sequence shown here is derived from an EMBL/GenBank/DDBJ whole genome shotgun (WGS) entry which is preliminary data.</text>
</comment>
<dbReference type="InterPro" id="IPR039425">
    <property type="entry name" value="RNA_pol_sigma-70-like"/>
</dbReference>
<evidence type="ECO:0000256" key="4">
    <source>
        <dbReference type="ARBA" id="ARBA00023163"/>
    </source>
</evidence>
<dbReference type="InterPro" id="IPR013325">
    <property type="entry name" value="RNA_pol_sigma_r2"/>
</dbReference>
<dbReference type="NCBIfam" id="TIGR02937">
    <property type="entry name" value="sigma70-ECF"/>
    <property type="match status" value="1"/>
</dbReference>
<dbReference type="PANTHER" id="PTHR43133:SF46">
    <property type="entry name" value="RNA POLYMERASE SIGMA-70 FACTOR ECF SUBFAMILY"/>
    <property type="match status" value="1"/>
</dbReference>
<keyword evidence="8" id="KW-1185">Reference proteome</keyword>
<dbReference type="Gene3D" id="1.10.10.10">
    <property type="entry name" value="Winged helix-like DNA-binding domain superfamily/Winged helix DNA-binding domain"/>
    <property type="match status" value="1"/>
</dbReference>
<keyword evidence="4" id="KW-0804">Transcription</keyword>
<dbReference type="Gene3D" id="1.10.1740.10">
    <property type="match status" value="1"/>
</dbReference>
<dbReference type="Proteomes" id="UP000664317">
    <property type="component" value="Unassembled WGS sequence"/>
</dbReference>
<evidence type="ECO:0000256" key="3">
    <source>
        <dbReference type="ARBA" id="ARBA00023082"/>
    </source>
</evidence>
<gene>
    <name evidence="7" type="ORF">J0A68_08840</name>
</gene>
<evidence type="ECO:0000256" key="1">
    <source>
        <dbReference type="ARBA" id="ARBA00010641"/>
    </source>
</evidence>
<name>A0ABS3C4F1_9BACT</name>
<sequence>MSEKELYEKRLLERIKDDSDSAFEEIYNRYWPMLFNFGMRKLNQREVVEGIVQEVFIDIWVRRKAIDVQQSLSTYLHSCVHFRIINQYKSRAVRVKYLETLKSQDSELGLTVEEMIQFKDLRLTIKGIIRHFPSQRKKAYKLRYNKGLSYREIAEVMEISVSTVEKHLIRAIKDLRVSLRELTLTGVLALAQDTLIWLH</sequence>
<proteinExistence type="inferred from homology"/>
<dbReference type="InterPro" id="IPR014327">
    <property type="entry name" value="RNA_pol_sigma70_bacteroid"/>
</dbReference>
<accession>A0ABS3C4F1</accession>
<dbReference type="RefSeq" id="WP_206577847.1">
    <property type="nucleotide sequence ID" value="NZ_JAFKCT010000003.1"/>
</dbReference>
<feature type="domain" description="RNA polymerase sigma factor 70 region 4 type 2" evidence="6">
    <location>
        <begin position="128"/>
        <end position="175"/>
    </location>
</feature>
<dbReference type="Pfam" id="PF04542">
    <property type="entry name" value="Sigma70_r2"/>
    <property type="match status" value="1"/>
</dbReference>
<evidence type="ECO:0000256" key="2">
    <source>
        <dbReference type="ARBA" id="ARBA00023015"/>
    </source>
</evidence>
<dbReference type="InterPro" id="IPR007627">
    <property type="entry name" value="RNA_pol_sigma70_r2"/>
</dbReference>
<protein>
    <submittedName>
        <fullName evidence="7">RNA polymerase sigma-70 factor</fullName>
    </submittedName>
</protein>
<dbReference type="SUPFAM" id="SSF88946">
    <property type="entry name" value="Sigma2 domain of RNA polymerase sigma factors"/>
    <property type="match status" value="1"/>
</dbReference>
<feature type="domain" description="RNA polymerase sigma-70 region 2" evidence="5">
    <location>
        <begin position="26"/>
        <end position="92"/>
    </location>
</feature>
<dbReference type="Pfam" id="PF08281">
    <property type="entry name" value="Sigma70_r4_2"/>
    <property type="match status" value="1"/>
</dbReference>
<evidence type="ECO:0000313" key="8">
    <source>
        <dbReference type="Proteomes" id="UP000664317"/>
    </source>
</evidence>
<dbReference type="InterPro" id="IPR036388">
    <property type="entry name" value="WH-like_DNA-bd_sf"/>
</dbReference>
<dbReference type="NCBIfam" id="TIGR02985">
    <property type="entry name" value="Sig70_bacteroi1"/>
    <property type="match status" value="1"/>
</dbReference>